<proteinExistence type="predicted"/>
<evidence type="ECO:0000256" key="6">
    <source>
        <dbReference type="SAM" id="Phobius"/>
    </source>
</evidence>
<reference evidence="7" key="2">
    <citation type="submission" date="2023-08" db="EMBL/GenBank/DDBJ databases">
        <authorList>
            <person name="Luo J."/>
        </authorList>
    </citation>
    <scope>NUCLEOTIDE SEQUENCE</scope>
    <source>
        <strain evidence="7">DSM 25064</strain>
    </source>
</reference>
<evidence type="ECO:0000256" key="4">
    <source>
        <dbReference type="ARBA" id="ARBA00022989"/>
    </source>
</evidence>
<keyword evidence="2" id="KW-1003">Cell membrane</keyword>
<dbReference type="Proteomes" id="UP001178354">
    <property type="component" value="Unassembled WGS sequence"/>
</dbReference>
<dbReference type="AlphaFoldDB" id="A0AAW8B2L2"/>
<protein>
    <submittedName>
        <fullName evidence="7">CidA/LrgA family protein</fullName>
    </submittedName>
</protein>
<comment type="subcellular location">
    <subcellularLocation>
        <location evidence="1">Cell membrane</location>
        <topology evidence="1">Multi-pass membrane protein</topology>
    </subcellularLocation>
</comment>
<evidence type="ECO:0000256" key="2">
    <source>
        <dbReference type="ARBA" id="ARBA00022475"/>
    </source>
</evidence>
<dbReference type="RefSeq" id="WP_305170252.1">
    <property type="nucleotide sequence ID" value="NZ_JAUUUU010000003.1"/>
</dbReference>
<accession>A0AAW8B2L2</accession>
<keyword evidence="8" id="KW-1185">Reference proteome</keyword>
<evidence type="ECO:0000313" key="8">
    <source>
        <dbReference type="Proteomes" id="UP001178354"/>
    </source>
</evidence>
<gene>
    <name evidence="7" type="ORF">Q8A57_06865</name>
</gene>
<keyword evidence="5 6" id="KW-0472">Membrane</keyword>
<evidence type="ECO:0000256" key="3">
    <source>
        <dbReference type="ARBA" id="ARBA00022692"/>
    </source>
</evidence>
<dbReference type="InterPro" id="IPR005538">
    <property type="entry name" value="LrgA/CidA"/>
</dbReference>
<dbReference type="PANTHER" id="PTHR33931">
    <property type="entry name" value="HOLIN-LIKE PROTEIN CIDA-RELATED"/>
    <property type="match status" value="1"/>
</dbReference>
<reference evidence="7" key="1">
    <citation type="journal article" date="2010" name="Int. J. Syst. Evol. Microbiol.">
        <title>Porticoccus litoralis gen. nov., sp. nov., a gammaproteobacterium isolated from the Yellow Sea.</title>
        <authorList>
            <person name="Oh H.M."/>
            <person name="Kim H."/>
            <person name="Kim K.M."/>
            <person name="Min G.S."/>
            <person name="Cho J.C."/>
        </authorList>
    </citation>
    <scope>NUCLEOTIDE SEQUENCE</scope>
    <source>
        <strain evidence="7">DSM 25064</strain>
    </source>
</reference>
<evidence type="ECO:0000256" key="5">
    <source>
        <dbReference type="ARBA" id="ARBA00023136"/>
    </source>
</evidence>
<dbReference type="PANTHER" id="PTHR33931:SF2">
    <property type="entry name" value="HOLIN-LIKE PROTEIN CIDA"/>
    <property type="match status" value="1"/>
</dbReference>
<dbReference type="GO" id="GO:0005886">
    <property type="term" value="C:plasma membrane"/>
    <property type="evidence" value="ECO:0007669"/>
    <property type="project" value="UniProtKB-SubCell"/>
</dbReference>
<keyword evidence="3 6" id="KW-0812">Transmembrane</keyword>
<name>A0AAW8B2L2_9GAMM</name>
<evidence type="ECO:0000256" key="1">
    <source>
        <dbReference type="ARBA" id="ARBA00004651"/>
    </source>
</evidence>
<dbReference type="Pfam" id="PF03788">
    <property type="entry name" value="LrgA"/>
    <property type="match status" value="1"/>
</dbReference>
<feature type="transmembrane region" description="Helical" evidence="6">
    <location>
        <begin position="83"/>
        <end position="105"/>
    </location>
</feature>
<sequence length="118" mass="13006">MLRGLATLVCFQGIGEAVVYLSDMPIPGPVIGMVLLFATLQLTGTETPEWLGETGHFMIRWLSLMFLPACTGLFFLPDITTDQWLPIIGAMFLGTLLTMAASGYLMHRLMPDPDRDSQ</sequence>
<feature type="transmembrane region" description="Helical" evidence="6">
    <location>
        <begin position="27"/>
        <end position="45"/>
    </location>
</feature>
<keyword evidence="4 6" id="KW-1133">Transmembrane helix</keyword>
<dbReference type="EMBL" id="JAUUUU010000003">
    <property type="protein sequence ID" value="MDP1520680.1"/>
    <property type="molecule type" value="Genomic_DNA"/>
</dbReference>
<evidence type="ECO:0000313" key="7">
    <source>
        <dbReference type="EMBL" id="MDP1520680.1"/>
    </source>
</evidence>
<comment type="caution">
    <text evidence="7">The sequence shown here is derived from an EMBL/GenBank/DDBJ whole genome shotgun (WGS) entry which is preliminary data.</text>
</comment>
<feature type="transmembrane region" description="Helical" evidence="6">
    <location>
        <begin position="57"/>
        <end position="77"/>
    </location>
</feature>
<organism evidence="7 8">
    <name type="scientific">Porticoccus litoralis</name>
    <dbReference type="NCBI Taxonomy" id="434086"/>
    <lineage>
        <taxon>Bacteria</taxon>
        <taxon>Pseudomonadati</taxon>
        <taxon>Pseudomonadota</taxon>
        <taxon>Gammaproteobacteria</taxon>
        <taxon>Cellvibrionales</taxon>
        <taxon>Porticoccaceae</taxon>
        <taxon>Porticoccus</taxon>
    </lineage>
</organism>